<dbReference type="SUPFAM" id="SSF55486">
    <property type="entry name" value="Metalloproteases ('zincins'), catalytic domain"/>
    <property type="match status" value="1"/>
</dbReference>
<keyword evidence="4" id="KW-1185">Reference proteome</keyword>
<gene>
    <name evidence="3" type="ORF">CSO01_02700</name>
</gene>
<accession>A0A512P8M5</accession>
<organism evidence="3 4">
    <name type="scientific">Cellulomonas soli</name>
    <dbReference type="NCBI Taxonomy" id="931535"/>
    <lineage>
        <taxon>Bacteria</taxon>
        <taxon>Bacillati</taxon>
        <taxon>Actinomycetota</taxon>
        <taxon>Actinomycetes</taxon>
        <taxon>Micrococcales</taxon>
        <taxon>Cellulomonadaceae</taxon>
        <taxon>Cellulomonas</taxon>
    </lineage>
</organism>
<protein>
    <recommendedName>
        <fullName evidence="2">DUF3152 domain-containing protein</fullName>
    </recommendedName>
</protein>
<dbReference type="Pfam" id="PF11350">
    <property type="entry name" value="DUF3152"/>
    <property type="match status" value="1"/>
</dbReference>
<reference evidence="3 4" key="1">
    <citation type="submission" date="2019-07" db="EMBL/GenBank/DDBJ databases">
        <title>Whole genome shotgun sequence of Cellulomonas soli NBRC 109434.</title>
        <authorList>
            <person name="Hosoyama A."/>
            <person name="Uohara A."/>
            <person name="Ohji S."/>
            <person name="Ichikawa N."/>
        </authorList>
    </citation>
    <scope>NUCLEOTIDE SEQUENCE [LARGE SCALE GENOMIC DNA]</scope>
    <source>
        <strain evidence="3 4">NBRC 109434</strain>
    </source>
</reference>
<name>A0A512P8M5_9CELL</name>
<evidence type="ECO:0000313" key="4">
    <source>
        <dbReference type="Proteomes" id="UP000321798"/>
    </source>
</evidence>
<dbReference type="InterPro" id="IPR022603">
    <property type="entry name" value="DUF3152"/>
</dbReference>
<dbReference type="Proteomes" id="UP000321798">
    <property type="component" value="Unassembled WGS sequence"/>
</dbReference>
<evidence type="ECO:0000313" key="3">
    <source>
        <dbReference type="EMBL" id="GEP67555.1"/>
    </source>
</evidence>
<proteinExistence type="predicted"/>
<feature type="region of interest" description="Disordered" evidence="1">
    <location>
        <begin position="59"/>
        <end position="80"/>
    </location>
</feature>
<feature type="domain" description="DUF3152" evidence="2">
    <location>
        <begin position="111"/>
        <end position="271"/>
    </location>
</feature>
<evidence type="ECO:0000256" key="1">
    <source>
        <dbReference type="SAM" id="MobiDB-lite"/>
    </source>
</evidence>
<sequence length="284" mass="28522">MSVVAAGLVAGAGAGAWASGHPGRSAVLDSVVLAVGSGAPTLGGSSGDPTVGADALRDEDVSRSTARTPLPPTPVTVPSDLTEVAVEGANPTALPAGLTPEDLAAGLLSAVVTEQGTGTTTVVPGSDAGPGTGAVRTVRVEVEDGLAVDAQKFADTVMTTLNDPRGWGGDGSMSFARTDGAAELTVVLASPTLVDVMCAPLDTNGQVSCGTNGHAVLNLRRWVEATAEQTGQKTAYRQYLVNHEVGHLLGHGHEACPGPGMTSPVMQQQSYKAAPCIPNGWPFP</sequence>
<comment type="caution">
    <text evidence="3">The sequence shown here is derived from an EMBL/GenBank/DDBJ whole genome shotgun (WGS) entry which is preliminary data.</text>
</comment>
<dbReference type="AlphaFoldDB" id="A0A512P8M5"/>
<evidence type="ECO:0000259" key="2">
    <source>
        <dbReference type="Pfam" id="PF11350"/>
    </source>
</evidence>
<dbReference type="EMBL" id="BKAL01000001">
    <property type="protein sequence ID" value="GEP67555.1"/>
    <property type="molecule type" value="Genomic_DNA"/>
</dbReference>